<keyword evidence="2" id="KW-1185">Reference proteome</keyword>
<dbReference type="AlphaFoldDB" id="A0A915JRH9"/>
<evidence type="ECO:0000313" key="3">
    <source>
        <dbReference type="WBParaSite" id="nRc.2.0.1.t28699-RA"/>
    </source>
</evidence>
<dbReference type="WBParaSite" id="nRc.2.0.1.t28699-RA">
    <property type="protein sequence ID" value="nRc.2.0.1.t28699-RA"/>
    <property type="gene ID" value="nRc.2.0.1.g28699"/>
</dbReference>
<evidence type="ECO:0000256" key="1">
    <source>
        <dbReference type="SAM" id="MobiDB-lite"/>
    </source>
</evidence>
<protein>
    <submittedName>
        <fullName evidence="3">Uncharacterized protein</fullName>
    </submittedName>
</protein>
<sequence>MIRKDVHIGKCLSSPLPTEQGDYGLTNPSHTLPAESCCDPNVSNDQVVSSYTGDIGQAQGSNWFASRFSHFCDNLERELKIQDELFEQWLQKHHCLVINETKLLDQDTMDTVENTISTVSTTNNRPGYFHHLTSTEIMFFQKYYKTRPLEVEAKMVVVINNQQNDKSKVAMLVHKVMTSSNATASPHDKPSENVDNVDKVVAKSNLDSAQKEYVSQKENAFADFLSQKCDIDTQDNGKPSTSDPTSSGDSINIVEMRAKSKQKLAPQPQADMEVPKMPEDNKIIDPSDLLNQDLWPFMQQQIADAQKVDPTLDQPWQKVENQIKVV</sequence>
<reference evidence="3" key="1">
    <citation type="submission" date="2022-11" db="UniProtKB">
        <authorList>
            <consortium name="WormBaseParasite"/>
        </authorList>
    </citation>
    <scope>IDENTIFICATION</scope>
</reference>
<accession>A0A915JRH9</accession>
<organism evidence="2 3">
    <name type="scientific">Romanomermis culicivorax</name>
    <name type="common">Nematode worm</name>
    <dbReference type="NCBI Taxonomy" id="13658"/>
    <lineage>
        <taxon>Eukaryota</taxon>
        <taxon>Metazoa</taxon>
        <taxon>Ecdysozoa</taxon>
        <taxon>Nematoda</taxon>
        <taxon>Enoplea</taxon>
        <taxon>Dorylaimia</taxon>
        <taxon>Mermithida</taxon>
        <taxon>Mermithoidea</taxon>
        <taxon>Mermithidae</taxon>
        <taxon>Romanomermis</taxon>
    </lineage>
</organism>
<dbReference type="Proteomes" id="UP000887565">
    <property type="component" value="Unplaced"/>
</dbReference>
<proteinExistence type="predicted"/>
<feature type="compositionally biased region" description="Low complexity" evidence="1">
    <location>
        <begin position="237"/>
        <end position="250"/>
    </location>
</feature>
<feature type="region of interest" description="Disordered" evidence="1">
    <location>
        <begin position="231"/>
        <end position="251"/>
    </location>
</feature>
<evidence type="ECO:0000313" key="2">
    <source>
        <dbReference type="Proteomes" id="UP000887565"/>
    </source>
</evidence>
<name>A0A915JRH9_ROMCU</name>